<keyword evidence="10" id="KW-1185">Reference proteome</keyword>
<evidence type="ECO:0000256" key="1">
    <source>
        <dbReference type="ARBA" id="ARBA00022448"/>
    </source>
</evidence>
<evidence type="ECO:0000313" key="10">
    <source>
        <dbReference type="Proteomes" id="UP001501585"/>
    </source>
</evidence>
<evidence type="ECO:0000256" key="4">
    <source>
        <dbReference type="ARBA" id="ARBA00022840"/>
    </source>
</evidence>
<keyword evidence="1" id="KW-0813">Transport</keyword>
<protein>
    <submittedName>
        <fullName evidence="9">ABC transporter ATP-binding protein</fullName>
    </submittedName>
</protein>
<evidence type="ECO:0000256" key="3">
    <source>
        <dbReference type="ARBA" id="ARBA00022741"/>
    </source>
</evidence>
<reference evidence="9 10" key="1">
    <citation type="journal article" date="2019" name="Int. J. Syst. Evol. Microbiol.">
        <title>The Global Catalogue of Microorganisms (GCM) 10K type strain sequencing project: providing services to taxonomists for standard genome sequencing and annotation.</title>
        <authorList>
            <consortium name="The Broad Institute Genomics Platform"/>
            <consortium name="The Broad Institute Genome Sequencing Center for Infectious Disease"/>
            <person name="Wu L."/>
            <person name="Ma J."/>
        </authorList>
    </citation>
    <scope>NUCLEOTIDE SEQUENCE [LARGE SCALE GENOMIC DNA]</scope>
    <source>
        <strain evidence="9 10">JCM 15313</strain>
    </source>
</reference>
<dbReference type="PROSITE" id="PS00211">
    <property type="entry name" value="ABC_TRANSPORTER_1"/>
    <property type="match status" value="1"/>
</dbReference>
<evidence type="ECO:0000256" key="5">
    <source>
        <dbReference type="ARBA" id="ARBA00022967"/>
    </source>
</evidence>
<gene>
    <name evidence="9" type="ORF">GCM10009799_29300</name>
</gene>
<dbReference type="RefSeq" id="WP_344162828.1">
    <property type="nucleotide sequence ID" value="NZ_BAAAPC010000011.1"/>
</dbReference>
<accession>A0ABN2T6K9</accession>
<dbReference type="EMBL" id="BAAAPC010000011">
    <property type="protein sequence ID" value="GAA2000146.1"/>
    <property type="molecule type" value="Genomic_DNA"/>
</dbReference>
<dbReference type="PROSITE" id="PS50893">
    <property type="entry name" value="ABC_TRANSPORTER_2"/>
    <property type="match status" value="1"/>
</dbReference>
<feature type="domain" description="ABC transporter" evidence="8">
    <location>
        <begin position="22"/>
        <end position="236"/>
    </location>
</feature>
<dbReference type="SUPFAM" id="SSF52540">
    <property type="entry name" value="P-loop containing nucleoside triphosphate hydrolases"/>
    <property type="match status" value="1"/>
</dbReference>
<keyword evidence="4 9" id="KW-0067">ATP-binding</keyword>
<evidence type="ECO:0000256" key="2">
    <source>
        <dbReference type="ARBA" id="ARBA00022475"/>
    </source>
</evidence>
<dbReference type="InterPro" id="IPR003593">
    <property type="entry name" value="AAA+_ATPase"/>
</dbReference>
<dbReference type="PANTHER" id="PTHR42788">
    <property type="entry name" value="TAURINE IMPORT ATP-BINDING PROTEIN-RELATED"/>
    <property type="match status" value="1"/>
</dbReference>
<organism evidence="9 10">
    <name type="scientific">Nocardiopsis rhodophaea</name>
    <dbReference type="NCBI Taxonomy" id="280238"/>
    <lineage>
        <taxon>Bacteria</taxon>
        <taxon>Bacillati</taxon>
        <taxon>Actinomycetota</taxon>
        <taxon>Actinomycetes</taxon>
        <taxon>Streptosporangiales</taxon>
        <taxon>Nocardiopsidaceae</taxon>
        <taxon>Nocardiopsis</taxon>
    </lineage>
</organism>
<dbReference type="InterPro" id="IPR050166">
    <property type="entry name" value="ABC_transporter_ATP-bind"/>
</dbReference>
<evidence type="ECO:0000256" key="7">
    <source>
        <dbReference type="SAM" id="MobiDB-lite"/>
    </source>
</evidence>
<dbReference type="InterPro" id="IPR027417">
    <property type="entry name" value="P-loop_NTPase"/>
</dbReference>
<dbReference type="InterPro" id="IPR003439">
    <property type="entry name" value="ABC_transporter-like_ATP-bd"/>
</dbReference>
<dbReference type="Proteomes" id="UP001501585">
    <property type="component" value="Unassembled WGS sequence"/>
</dbReference>
<dbReference type="GO" id="GO:0005524">
    <property type="term" value="F:ATP binding"/>
    <property type="evidence" value="ECO:0007669"/>
    <property type="project" value="UniProtKB-KW"/>
</dbReference>
<keyword evidence="5" id="KW-1278">Translocase</keyword>
<keyword evidence="3" id="KW-0547">Nucleotide-binding</keyword>
<dbReference type="InterPro" id="IPR017871">
    <property type="entry name" value="ABC_transporter-like_CS"/>
</dbReference>
<feature type="region of interest" description="Disordered" evidence="7">
    <location>
        <begin position="1"/>
        <end position="20"/>
    </location>
</feature>
<proteinExistence type="predicted"/>
<name>A0ABN2T6K9_9ACTN</name>
<evidence type="ECO:0000313" key="9">
    <source>
        <dbReference type="EMBL" id="GAA2000146.1"/>
    </source>
</evidence>
<comment type="caution">
    <text evidence="9">The sequence shown here is derived from an EMBL/GenBank/DDBJ whole genome shotgun (WGS) entry which is preliminary data.</text>
</comment>
<keyword evidence="2" id="KW-1003">Cell membrane</keyword>
<dbReference type="PANTHER" id="PTHR42788:SF17">
    <property type="entry name" value="ALIPHATIC SULFONATES IMPORT ATP-BINDING PROTEIN SSUB"/>
    <property type="match status" value="1"/>
</dbReference>
<sequence>MAEQHAHVTPKRGAGAVSPPAARVRGLDRSFGGDQVLRGLDLDLAPGEFTALLGRSGSGKSTLLRVLAGLDADYEGEVAAEGAVAVAFQEPRLLPWKKVWANIVLGVATPSPRDAATAALTEVGLTERADAWPLTLSGGQAQRVSLARALIREPRLLLLDEPFGALDALTRAAMHDLVLNLWKRHRPAVLIVTHDVDEALLLADRALVLTDGRISHDIPVKLERPRRRGDPRAAELRAELLTALGAAPAAS</sequence>
<evidence type="ECO:0000256" key="6">
    <source>
        <dbReference type="ARBA" id="ARBA00023136"/>
    </source>
</evidence>
<dbReference type="Pfam" id="PF00005">
    <property type="entry name" value="ABC_tran"/>
    <property type="match status" value="1"/>
</dbReference>
<keyword evidence="6" id="KW-0472">Membrane</keyword>
<evidence type="ECO:0000259" key="8">
    <source>
        <dbReference type="PROSITE" id="PS50893"/>
    </source>
</evidence>
<dbReference type="Gene3D" id="3.40.50.300">
    <property type="entry name" value="P-loop containing nucleotide triphosphate hydrolases"/>
    <property type="match status" value="1"/>
</dbReference>
<dbReference type="SMART" id="SM00382">
    <property type="entry name" value="AAA"/>
    <property type="match status" value="1"/>
</dbReference>